<dbReference type="InterPro" id="IPR013022">
    <property type="entry name" value="Xyl_isomerase-like_TIM-brl"/>
</dbReference>
<evidence type="ECO:0000313" key="4">
    <source>
        <dbReference type="Proteomes" id="UP000321933"/>
    </source>
</evidence>
<organism evidence="3 4">
    <name type="scientific">Parahaliea aestuarii</name>
    <dbReference type="NCBI Taxonomy" id="1852021"/>
    <lineage>
        <taxon>Bacteria</taxon>
        <taxon>Pseudomonadati</taxon>
        <taxon>Pseudomonadota</taxon>
        <taxon>Gammaproteobacteria</taxon>
        <taxon>Cellvibrionales</taxon>
        <taxon>Halieaceae</taxon>
        <taxon>Parahaliea</taxon>
    </lineage>
</organism>
<dbReference type="PANTHER" id="PTHR12110">
    <property type="entry name" value="HYDROXYPYRUVATE ISOMERASE"/>
    <property type="match status" value="1"/>
</dbReference>
<protein>
    <submittedName>
        <fullName evidence="3">Sugar phosphate isomerase/epimerase</fullName>
    </submittedName>
</protein>
<dbReference type="Proteomes" id="UP000321933">
    <property type="component" value="Unassembled WGS sequence"/>
</dbReference>
<dbReference type="OrthoDB" id="9798407at2"/>
<evidence type="ECO:0000313" key="3">
    <source>
        <dbReference type="EMBL" id="TXS90551.1"/>
    </source>
</evidence>
<dbReference type="Gene3D" id="3.20.20.150">
    <property type="entry name" value="Divalent-metal-dependent TIM barrel enzymes"/>
    <property type="match status" value="1"/>
</dbReference>
<dbReference type="RefSeq" id="WP_148065077.1">
    <property type="nucleotide sequence ID" value="NZ_VRYZ01000006.1"/>
</dbReference>
<evidence type="ECO:0000256" key="1">
    <source>
        <dbReference type="SAM" id="SignalP"/>
    </source>
</evidence>
<keyword evidence="1" id="KW-0732">Signal</keyword>
<feature type="signal peptide" evidence="1">
    <location>
        <begin position="1"/>
        <end position="25"/>
    </location>
</feature>
<dbReference type="Pfam" id="PF01261">
    <property type="entry name" value="AP_endonuc_2"/>
    <property type="match status" value="1"/>
</dbReference>
<gene>
    <name evidence="3" type="ORF">FVW59_14540</name>
</gene>
<dbReference type="InterPro" id="IPR050312">
    <property type="entry name" value="IolE/XylAMocC-like"/>
</dbReference>
<dbReference type="AlphaFoldDB" id="A0A5C8ZTD6"/>
<dbReference type="SUPFAM" id="SSF51658">
    <property type="entry name" value="Xylose isomerase-like"/>
    <property type="match status" value="1"/>
</dbReference>
<keyword evidence="3" id="KW-0413">Isomerase</keyword>
<keyword evidence="4" id="KW-1185">Reference proteome</keyword>
<name>A0A5C8ZTD6_9GAMM</name>
<reference evidence="3 4" key="1">
    <citation type="submission" date="2019-08" db="EMBL/GenBank/DDBJ databases">
        <title>Parahaliea maris sp. nov., isolated from the surface seawater.</title>
        <authorList>
            <person name="Liu Y."/>
        </authorList>
    </citation>
    <scope>NUCLEOTIDE SEQUENCE [LARGE SCALE GENOMIC DNA]</scope>
    <source>
        <strain evidence="3 4">S2-26</strain>
    </source>
</reference>
<sequence>MQRRQFLCGAASAAGLLLASRFALAAERRLNAIGLQLYTVNSAMAADFEGTLREVAAIGYREVEFSTAGGLFRRPPGEVKALLDDVGLRAPYGRLRPEMPVDIARLSREEAMALFRKLGSSDRIVENIEAMLPEAKAMHYEAIVLSAVLPDEMADMAGLERMAGIFNAAGRLCAEHGMRFAYHNHDFDFRPVNGVLPYEYLLQHTDPAAVSFQLDLYWASKAGQDPVRLLRDYGARINSCHMKDLAEDGGFADVGAGTLDFPALTRAAVDAGVGHFFVEHDRPEHPIDSARNSYRYLSAMTF</sequence>
<accession>A0A5C8ZTD6</accession>
<dbReference type="PANTHER" id="PTHR12110:SF41">
    <property type="entry name" value="INOSOSE DEHYDRATASE"/>
    <property type="match status" value="1"/>
</dbReference>
<dbReference type="GO" id="GO:0016853">
    <property type="term" value="F:isomerase activity"/>
    <property type="evidence" value="ECO:0007669"/>
    <property type="project" value="UniProtKB-KW"/>
</dbReference>
<comment type="caution">
    <text evidence="3">The sequence shown here is derived from an EMBL/GenBank/DDBJ whole genome shotgun (WGS) entry which is preliminary data.</text>
</comment>
<dbReference type="EMBL" id="VRYZ01000006">
    <property type="protein sequence ID" value="TXS90551.1"/>
    <property type="molecule type" value="Genomic_DNA"/>
</dbReference>
<feature type="domain" description="Xylose isomerase-like TIM barrel" evidence="2">
    <location>
        <begin position="52"/>
        <end position="297"/>
    </location>
</feature>
<evidence type="ECO:0000259" key="2">
    <source>
        <dbReference type="Pfam" id="PF01261"/>
    </source>
</evidence>
<feature type="chain" id="PRO_5023133684" evidence="1">
    <location>
        <begin position="26"/>
        <end position="302"/>
    </location>
</feature>
<dbReference type="InterPro" id="IPR036237">
    <property type="entry name" value="Xyl_isomerase-like_sf"/>
</dbReference>
<proteinExistence type="predicted"/>